<feature type="signal peptide" evidence="7">
    <location>
        <begin position="1"/>
        <end position="17"/>
    </location>
</feature>
<dbReference type="Proteomes" id="UP001208690">
    <property type="component" value="Unassembled WGS sequence"/>
</dbReference>
<proteinExistence type="inferred from homology"/>
<feature type="chain" id="PRO_5045092335" description="High-affinity zinc uptake system protein ZnuA" evidence="7">
    <location>
        <begin position="18"/>
        <end position="353"/>
    </location>
</feature>
<evidence type="ECO:0000256" key="7">
    <source>
        <dbReference type="SAM" id="SignalP"/>
    </source>
</evidence>
<protein>
    <recommendedName>
        <fullName evidence="2">High-affinity zinc uptake system protein ZnuA</fullName>
    </recommendedName>
</protein>
<dbReference type="PANTHER" id="PTHR42953">
    <property type="entry name" value="HIGH-AFFINITY ZINC UPTAKE SYSTEM PROTEIN ZNUA-RELATED"/>
    <property type="match status" value="1"/>
</dbReference>
<evidence type="ECO:0000256" key="5">
    <source>
        <dbReference type="ARBA" id="ARBA00022906"/>
    </source>
</evidence>
<keyword evidence="3" id="KW-0813">Transport</keyword>
<sequence length="353" mass="36821">MRVFPACLALLSSPALAEAPQVVTDIAPIHSLVAQVMEGVGAPDVILPPGASPHAYAMRPSEARALSQADLVVWVGPMLSPWLEESIETLAPQAEHLSLMEMPGVQTLAFRSGEMFVDAHDHGSHDDHGAAHEAKDDHGHDDDHEHAETAHDDHVDHAHDDHEDHADTGHDDHDAHGHAHAGGVDPHIWLDPQNAIAILSGVADALSRQDPENAATYSANAATAAAGITALQERIATQLAPLSGRPFVVAHDAYHYFEARFGLEAAAAISLADDAAAQPGHLAEVRETVATVGARCALVEPGTQEGLVEAVFAGSETKLGLVDATAAQIGLGSELYGALLTQTADAIAACLGD</sequence>
<feature type="compositionally biased region" description="Basic and acidic residues" evidence="6">
    <location>
        <begin position="119"/>
        <end position="177"/>
    </location>
</feature>
<comment type="similarity">
    <text evidence="1">Belongs to the bacterial solute-binding protein 9 family.</text>
</comment>
<dbReference type="InterPro" id="IPR050492">
    <property type="entry name" value="Bact_metal-bind_prot9"/>
</dbReference>
<evidence type="ECO:0000256" key="4">
    <source>
        <dbReference type="ARBA" id="ARBA00022729"/>
    </source>
</evidence>
<gene>
    <name evidence="8" type="ORF">MUB52_23075</name>
</gene>
<evidence type="ECO:0000256" key="6">
    <source>
        <dbReference type="SAM" id="MobiDB-lite"/>
    </source>
</evidence>
<feature type="region of interest" description="Disordered" evidence="6">
    <location>
        <begin position="119"/>
        <end position="186"/>
    </location>
</feature>
<evidence type="ECO:0000256" key="1">
    <source>
        <dbReference type="ARBA" id="ARBA00011028"/>
    </source>
</evidence>
<accession>A0ABT3BL69</accession>
<dbReference type="RefSeq" id="WP_263846528.1">
    <property type="nucleotide sequence ID" value="NZ_JALIEB010000038.1"/>
</dbReference>
<name>A0ABT3BL69_9RHOB</name>
<dbReference type="Pfam" id="PF01297">
    <property type="entry name" value="ZnuA"/>
    <property type="match status" value="1"/>
</dbReference>
<comment type="caution">
    <text evidence="8">The sequence shown here is derived from an EMBL/GenBank/DDBJ whole genome shotgun (WGS) entry which is preliminary data.</text>
</comment>
<dbReference type="PANTHER" id="PTHR42953:SF3">
    <property type="entry name" value="HIGH-AFFINITY ZINC UPTAKE SYSTEM PROTEIN ZNUA"/>
    <property type="match status" value="1"/>
</dbReference>
<dbReference type="Gene3D" id="3.40.50.1980">
    <property type="entry name" value="Nitrogenase molybdenum iron protein domain"/>
    <property type="match status" value="2"/>
</dbReference>
<reference evidence="8 9" key="1">
    <citation type="submission" date="2022-04" db="EMBL/GenBank/DDBJ databases">
        <title>Roseobacter sp. WL0113 is a bacterium isolated from neritic sediment.</title>
        <authorList>
            <person name="Wang L."/>
            <person name="He W."/>
            <person name="Zhang D.-F."/>
        </authorList>
    </citation>
    <scope>NUCLEOTIDE SEQUENCE [LARGE SCALE GENOMIC DNA]</scope>
    <source>
        <strain evidence="8 9">WL0113</strain>
    </source>
</reference>
<evidence type="ECO:0000313" key="9">
    <source>
        <dbReference type="Proteomes" id="UP001208690"/>
    </source>
</evidence>
<dbReference type="InterPro" id="IPR006127">
    <property type="entry name" value="ZnuA-like"/>
</dbReference>
<evidence type="ECO:0000256" key="3">
    <source>
        <dbReference type="ARBA" id="ARBA00022448"/>
    </source>
</evidence>
<evidence type="ECO:0000313" key="8">
    <source>
        <dbReference type="EMBL" id="MCV3274324.1"/>
    </source>
</evidence>
<keyword evidence="5" id="KW-0406">Ion transport</keyword>
<dbReference type="EMBL" id="JALIEB010000038">
    <property type="protein sequence ID" value="MCV3274324.1"/>
    <property type="molecule type" value="Genomic_DNA"/>
</dbReference>
<keyword evidence="4 7" id="KW-0732">Signal</keyword>
<evidence type="ECO:0000256" key="2">
    <source>
        <dbReference type="ARBA" id="ARBA00015915"/>
    </source>
</evidence>
<dbReference type="SUPFAM" id="SSF53807">
    <property type="entry name" value="Helical backbone' metal receptor"/>
    <property type="match status" value="1"/>
</dbReference>
<keyword evidence="9" id="KW-1185">Reference proteome</keyword>
<keyword evidence="5" id="KW-0864">Zinc transport</keyword>
<organism evidence="8 9">
    <name type="scientific">Roseobacter sinensis</name>
    <dbReference type="NCBI Taxonomy" id="2931391"/>
    <lineage>
        <taxon>Bacteria</taxon>
        <taxon>Pseudomonadati</taxon>
        <taxon>Pseudomonadota</taxon>
        <taxon>Alphaproteobacteria</taxon>
        <taxon>Rhodobacterales</taxon>
        <taxon>Roseobacteraceae</taxon>
        <taxon>Roseobacter</taxon>
    </lineage>
</organism>
<keyword evidence="5" id="KW-0862">Zinc</keyword>